<dbReference type="PANTHER" id="PTHR43133:SF61">
    <property type="entry name" value="ECF RNA POLYMERASE SIGMA FACTOR SIGC"/>
    <property type="match status" value="1"/>
</dbReference>
<dbReference type="InterPro" id="IPR039425">
    <property type="entry name" value="RNA_pol_sigma-70-like"/>
</dbReference>
<dbReference type="NCBIfam" id="TIGR02937">
    <property type="entry name" value="sigma70-ECF"/>
    <property type="match status" value="1"/>
</dbReference>
<dbReference type="Pfam" id="PF08281">
    <property type="entry name" value="Sigma70_r4_2"/>
    <property type="match status" value="1"/>
</dbReference>
<dbReference type="InterPro" id="IPR036388">
    <property type="entry name" value="WH-like_DNA-bd_sf"/>
</dbReference>
<dbReference type="InterPro" id="IPR013324">
    <property type="entry name" value="RNA_pol_sigma_r3/r4-like"/>
</dbReference>
<accession>A0A7K3LR25</accession>
<proteinExistence type="inferred from homology"/>
<dbReference type="InterPro" id="IPR014284">
    <property type="entry name" value="RNA_pol_sigma-70_dom"/>
</dbReference>
<sequence length="189" mass="20948">MDSAADHDAEVTHAALLAAEGDRAALSRFIRATQKDVWRFVAHLGHSGTADDLTQETYLRAVKSIHRFRAESSAKTWLLSIARRVCADEVRYARSRPRVSADVDWVSAADAHRSQRAGARWEDLVEINLLLEGLPAERREALVLTQVLGLSYQEAAEVTGCPIGTVRSRVARARESLIDAAAAQRRHIR</sequence>
<feature type="domain" description="RNA polymerase sigma-70 region 2" evidence="6">
    <location>
        <begin position="30"/>
        <end position="94"/>
    </location>
</feature>
<dbReference type="RefSeq" id="WP_053777927.1">
    <property type="nucleotide sequence ID" value="NZ_JAADZU010000044.1"/>
</dbReference>
<organism evidence="8 9">
    <name type="scientific">Gordonia desulfuricans</name>
    <dbReference type="NCBI Taxonomy" id="89051"/>
    <lineage>
        <taxon>Bacteria</taxon>
        <taxon>Bacillati</taxon>
        <taxon>Actinomycetota</taxon>
        <taxon>Actinomycetes</taxon>
        <taxon>Mycobacteriales</taxon>
        <taxon>Gordoniaceae</taxon>
        <taxon>Gordonia</taxon>
    </lineage>
</organism>
<comment type="similarity">
    <text evidence="1">Belongs to the sigma-70 factor family. ECF subfamily.</text>
</comment>
<dbReference type="CDD" id="cd06171">
    <property type="entry name" value="Sigma70_r4"/>
    <property type="match status" value="1"/>
</dbReference>
<dbReference type="InterPro" id="IPR013325">
    <property type="entry name" value="RNA_pol_sigma_r2"/>
</dbReference>
<dbReference type="AlphaFoldDB" id="A0A7K3LR25"/>
<evidence type="ECO:0000259" key="7">
    <source>
        <dbReference type="Pfam" id="PF08281"/>
    </source>
</evidence>
<comment type="caution">
    <text evidence="8">The sequence shown here is derived from an EMBL/GenBank/DDBJ whole genome shotgun (WGS) entry which is preliminary data.</text>
</comment>
<dbReference type="InterPro" id="IPR007627">
    <property type="entry name" value="RNA_pol_sigma70_r2"/>
</dbReference>
<dbReference type="SUPFAM" id="SSF88659">
    <property type="entry name" value="Sigma3 and sigma4 domains of RNA polymerase sigma factors"/>
    <property type="match status" value="1"/>
</dbReference>
<dbReference type="EMBL" id="JAADZU010000044">
    <property type="protein sequence ID" value="NDK90683.1"/>
    <property type="molecule type" value="Genomic_DNA"/>
</dbReference>
<evidence type="ECO:0000256" key="1">
    <source>
        <dbReference type="ARBA" id="ARBA00010641"/>
    </source>
</evidence>
<keyword evidence="9" id="KW-1185">Reference proteome</keyword>
<protein>
    <submittedName>
        <fullName evidence="8">Sigma-70 family RNA polymerase sigma factor</fullName>
    </submittedName>
</protein>
<dbReference type="GO" id="GO:0016987">
    <property type="term" value="F:sigma factor activity"/>
    <property type="evidence" value="ECO:0007669"/>
    <property type="project" value="UniProtKB-KW"/>
</dbReference>
<dbReference type="PANTHER" id="PTHR43133">
    <property type="entry name" value="RNA POLYMERASE ECF-TYPE SIGMA FACTO"/>
    <property type="match status" value="1"/>
</dbReference>
<reference evidence="8 9" key="1">
    <citation type="submission" date="2020-01" db="EMBL/GenBank/DDBJ databases">
        <title>Investigation of new actinobacteria for the biodesulphurisation of diesel fuel.</title>
        <authorList>
            <person name="Athi Narayanan S.M."/>
        </authorList>
    </citation>
    <scope>NUCLEOTIDE SEQUENCE [LARGE SCALE GENOMIC DNA]</scope>
    <source>
        <strain evidence="8 9">213E</strain>
    </source>
</reference>
<keyword evidence="5" id="KW-0804">Transcription</keyword>
<dbReference type="InterPro" id="IPR013249">
    <property type="entry name" value="RNA_pol_sigma70_r4_t2"/>
</dbReference>
<dbReference type="Gene3D" id="1.10.1740.10">
    <property type="match status" value="1"/>
</dbReference>
<evidence type="ECO:0000313" key="8">
    <source>
        <dbReference type="EMBL" id="NDK90683.1"/>
    </source>
</evidence>
<evidence type="ECO:0000259" key="6">
    <source>
        <dbReference type="Pfam" id="PF04542"/>
    </source>
</evidence>
<dbReference type="Gene3D" id="1.10.10.10">
    <property type="entry name" value="Winged helix-like DNA-binding domain superfamily/Winged helix DNA-binding domain"/>
    <property type="match status" value="1"/>
</dbReference>
<keyword evidence="2" id="KW-0805">Transcription regulation</keyword>
<dbReference type="SUPFAM" id="SSF88946">
    <property type="entry name" value="Sigma2 domain of RNA polymerase sigma factors"/>
    <property type="match status" value="1"/>
</dbReference>
<dbReference type="GO" id="GO:0003677">
    <property type="term" value="F:DNA binding"/>
    <property type="evidence" value="ECO:0007669"/>
    <property type="project" value="UniProtKB-KW"/>
</dbReference>
<evidence type="ECO:0000256" key="5">
    <source>
        <dbReference type="ARBA" id="ARBA00023163"/>
    </source>
</evidence>
<evidence type="ECO:0000256" key="4">
    <source>
        <dbReference type="ARBA" id="ARBA00023125"/>
    </source>
</evidence>
<dbReference type="GO" id="GO:0006352">
    <property type="term" value="P:DNA-templated transcription initiation"/>
    <property type="evidence" value="ECO:0007669"/>
    <property type="project" value="InterPro"/>
</dbReference>
<name>A0A7K3LR25_9ACTN</name>
<evidence type="ECO:0000313" key="9">
    <source>
        <dbReference type="Proteomes" id="UP000466307"/>
    </source>
</evidence>
<feature type="domain" description="RNA polymerase sigma factor 70 region 4 type 2" evidence="7">
    <location>
        <begin position="126"/>
        <end position="177"/>
    </location>
</feature>
<keyword evidence="3" id="KW-0731">Sigma factor</keyword>
<keyword evidence="4" id="KW-0238">DNA-binding</keyword>
<gene>
    <name evidence="8" type="ORF">GYA93_13990</name>
</gene>
<dbReference type="Pfam" id="PF04542">
    <property type="entry name" value="Sigma70_r2"/>
    <property type="match status" value="1"/>
</dbReference>
<evidence type="ECO:0000256" key="3">
    <source>
        <dbReference type="ARBA" id="ARBA00023082"/>
    </source>
</evidence>
<dbReference type="Proteomes" id="UP000466307">
    <property type="component" value="Unassembled WGS sequence"/>
</dbReference>
<evidence type="ECO:0000256" key="2">
    <source>
        <dbReference type="ARBA" id="ARBA00023015"/>
    </source>
</evidence>